<keyword evidence="3" id="KW-1185">Reference proteome</keyword>
<evidence type="ECO:0000256" key="1">
    <source>
        <dbReference type="SAM" id="Phobius"/>
    </source>
</evidence>
<evidence type="ECO:0000313" key="3">
    <source>
        <dbReference type="Proteomes" id="UP001163293"/>
    </source>
</evidence>
<dbReference type="Proteomes" id="UP001163293">
    <property type="component" value="Chromosome"/>
</dbReference>
<dbReference type="EMBL" id="CP101185">
    <property type="protein sequence ID" value="UYV96049.1"/>
    <property type="molecule type" value="Genomic_DNA"/>
</dbReference>
<dbReference type="RefSeq" id="WP_069695054.1">
    <property type="nucleotide sequence ID" value="NZ_CP043010.1"/>
</dbReference>
<sequence>MAGSAVYGKGYHAGKQDARTEDLVAAGVLAAAGLVIAGGVKVYRKVKEAHATRLEQRMKDIDDGGSAEDSEQP</sequence>
<dbReference type="AlphaFoldDB" id="A0AAX3EDP0"/>
<evidence type="ECO:0000313" key="2">
    <source>
        <dbReference type="EMBL" id="UYV96049.1"/>
    </source>
</evidence>
<proteinExistence type="predicted"/>
<gene>
    <name evidence="2" type="ORF">NL394_13255</name>
</gene>
<keyword evidence="1" id="KW-0812">Transmembrane</keyword>
<feature type="transmembrane region" description="Helical" evidence="1">
    <location>
        <begin position="23"/>
        <end position="43"/>
    </location>
</feature>
<accession>A0AAX3EDP0</accession>
<organism evidence="2 3">
    <name type="scientific">Paenarthrobacter ureafaciens</name>
    <dbReference type="NCBI Taxonomy" id="37931"/>
    <lineage>
        <taxon>Bacteria</taxon>
        <taxon>Bacillati</taxon>
        <taxon>Actinomycetota</taxon>
        <taxon>Actinomycetes</taxon>
        <taxon>Micrococcales</taxon>
        <taxon>Micrococcaceae</taxon>
        <taxon>Paenarthrobacter</taxon>
    </lineage>
</organism>
<reference evidence="2" key="1">
    <citation type="submission" date="2022-07" db="EMBL/GenBank/DDBJ databases">
        <authorList>
            <person name="Wu T."/>
        </authorList>
    </citation>
    <scope>NUCLEOTIDE SEQUENCE</scope>
    <source>
        <strain evidence="2">SD-1</strain>
    </source>
</reference>
<protein>
    <submittedName>
        <fullName evidence="2">Uncharacterized protein</fullName>
    </submittedName>
</protein>
<keyword evidence="1" id="KW-1133">Transmembrane helix</keyword>
<keyword evidence="1" id="KW-0472">Membrane</keyword>
<name>A0AAX3EDP0_PAEUR</name>